<keyword evidence="2" id="KW-1185">Reference proteome</keyword>
<proteinExistence type="predicted"/>
<comment type="caution">
    <text evidence="1">The sequence shown here is derived from an EMBL/GenBank/DDBJ whole genome shotgun (WGS) entry which is preliminary data.</text>
</comment>
<evidence type="ECO:0000313" key="1">
    <source>
        <dbReference type="EMBL" id="KAK1869962.1"/>
    </source>
</evidence>
<reference evidence="1" key="1">
    <citation type="submission" date="2019-11" db="EMBL/GenBank/DDBJ databases">
        <title>Nori genome reveals adaptations in red seaweeds to the harsh intertidal environment.</title>
        <authorList>
            <person name="Wang D."/>
            <person name="Mao Y."/>
        </authorList>
    </citation>
    <scope>NUCLEOTIDE SEQUENCE</scope>
    <source>
        <tissue evidence="1">Gametophyte</tissue>
    </source>
</reference>
<dbReference type="EMBL" id="CM020620">
    <property type="protein sequence ID" value="KAK1869962.1"/>
    <property type="molecule type" value="Genomic_DNA"/>
</dbReference>
<evidence type="ECO:0000313" key="2">
    <source>
        <dbReference type="Proteomes" id="UP000798662"/>
    </source>
</evidence>
<organism evidence="1 2">
    <name type="scientific">Pyropia yezoensis</name>
    <name type="common">Susabi-nori</name>
    <name type="synonym">Porphyra yezoensis</name>
    <dbReference type="NCBI Taxonomy" id="2788"/>
    <lineage>
        <taxon>Eukaryota</taxon>
        <taxon>Rhodophyta</taxon>
        <taxon>Bangiophyceae</taxon>
        <taxon>Bangiales</taxon>
        <taxon>Bangiaceae</taxon>
        <taxon>Pyropia</taxon>
    </lineage>
</organism>
<gene>
    <name evidence="1" type="ORF">I4F81_012427</name>
</gene>
<dbReference type="Proteomes" id="UP000798662">
    <property type="component" value="Chromosome 3"/>
</dbReference>
<protein>
    <submittedName>
        <fullName evidence="1">Uncharacterized protein</fullName>
    </submittedName>
</protein>
<sequence length="909" mass="86912">MALPLLSRTLRPPLRSTGRPAGAGAAASTAAVAATTAAAAAAAASTAAAGGVRGLRTRAFQIWGATTAVGKTLVAGGLARAIPAAAPAGAGDAASSAAAAAAPAAAPAPVAGKAVAPKASAPAPTRVAYLKPVQTGPPADHDGAAVRRAVDGTPGGAHVTTTTLHSFAAAASPHSAAAAAAAAAAAGSGGGGGVVAAADASDGAVLAGVRAHLQAAAAAGEVALVETAGGPLSPLPSGTAAADAYRPLRLPGVLVGEPRLGGISVTLAAAEALASRGHDLPAVVLLPGLVPRDEWEWGLLGEAVAAVQAGLAHRGLGGGGGALGHPAGPAGWAPRVVAIGDPGGVPRVGDLTSWYASVDAAFAGLWRHLVAWEAERERTLAAMAADAGRVLWFPFAQHGPRGGAGVVPTVVDSAWGDDLTVYEAAGGVGGVGAAPPAGAPGGASPPSPTGVRDTAAAAGPGGSPAPPGELTPITDGFGSWWTVGVGHGSPRAAAVTAATVGRYGHVPVAGLVHAPAVRLAHTLLGGVGAGWAERVFYSDNGSTATAWYVARGVHLDPPVLACRGGTWTVATPPWYAAPRGGGSRGDGTDGGLTFPSRDAAFAPARAASPVAAAYAAHIDAVLDAAAAGDPARGTPPPILGALLMEPLLQGAGGMRLLDPLFVTTLAASAAGRGIPLVVDEVFTGLGRLGAPSGAALAGLTPAVGAYAKLLTGGSAPLAVTLASGAVFDAFRGGALTDALLHGHSYSGHPTGCAVAADALATYPPHLVGGPPPPPPPPADGGSSNGSGNDGGAAAGGLPPPPPAGVPGAASAWWDEAAVAALSAVPGVASSTVVGTVVSVEMEGAAGYGGGGGAARAAAVVRRLRAAGVLCRPLGGVVYLLVSPVTPRAAVVPLLEKLDAAVRDVCREGA</sequence>
<accession>A0ACC3CIG7</accession>
<name>A0ACC3CIG7_PYRYE</name>